<comment type="caution">
    <text evidence="2">The sequence shown here is derived from an EMBL/GenBank/DDBJ whole genome shotgun (WGS) entry which is preliminary data.</text>
</comment>
<feature type="compositionally biased region" description="Polar residues" evidence="1">
    <location>
        <begin position="40"/>
        <end position="51"/>
    </location>
</feature>
<feature type="region of interest" description="Disordered" evidence="1">
    <location>
        <begin position="93"/>
        <end position="169"/>
    </location>
</feature>
<dbReference type="OrthoDB" id="2500073at2759"/>
<sequence>MSEPTVTSTSNDHSARISKVHPHSVAHEQVPPESRPVGQEDNTTPGPNDSSPAPAGEQYPPQLHAGHVGYGPHYAEVHGKETGFAAKMTGLKEQLKGKVTHNRELEQRGRDRQTGELKAKQQAEDDAKNPFQTADSEQGDNNDDKGAQDKDSGTPASPKPQVHTSQERH</sequence>
<reference evidence="2 3" key="1">
    <citation type="journal article" date="2019" name="Fungal Biol. Biotechnol.">
        <title>Draft genome sequence of fastidious pathogen Ceratobasidium theobromae, which causes vascular-streak dieback in Theobroma cacao.</title>
        <authorList>
            <person name="Ali S.S."/>
            <person name="Asman A."/>
            <person name="Shao J."/>
            <person name="Firmansyah A.P."/>
            <person name="Susilo A.W."/>
            <person name="Rosmana A."/>
            <person name="McMahon P."/>
            <person name="Junaid M."/>
            <person name="Guest D."/>
            <person name="Kheng T.Y."/>
            <person name="Meinhardt L.W."/>
            <person name="Bailey B.A."/>
        </authorList>
    </citation>
    <scope>NUCLEOTIDE SEQUENCE [LARGE SCALE GENOMIC DNA]</scope>
    <source>
        <strain evidence="2 3">CT2</strain>
    </source>
</reference>
<evidence type="ECO:0000313" key="3">
    <source>
        <dbReference type="Proteomes" id="UP000383932"/>
    </source>
</evidence>
<name>A0A5N5QGN4_9AGAM</name>
<evidence type="ECO:0000256" key="1">
    <source>
        <dbReference type="SAM" id="MobiDB-lite"/>
    </source>
</evidence>
<proteinExistence type="predicted"/>
<gene>
    <name evidence="2" type="ORF">CTheo_6110</name>
</gene>
<dbReference type="Proteomes" id="UP000383932">
    <property type="component" value="Unassembled WGS sequence"/>
</dbReference>
<feature type="compositionally biased region" description="Polar residues" evidence="1">
    <location>
        <begin position="1"/>
        <end position="12"/>
    </location>
</feature>
<feature type="region of interest" description="Disordered" evidence="1">
    <location>
        <begin position="1"/>
        <end position="75"/>
    </location>
</feature>
<feature type="compositionally biased region" description="Basic and acidic residues" evidence="1">
    <location>
        <begin position="142"/>
        <end position="152"/>
    </location>
</feature>
<accession>A0A5N5QGN4</accession>
<keyword evidence="3" id="KW-1185">Reference proteome</keyword>
<evidence type="ECO:0000313" key="2">
    <source>
        <dbReference type="EMBL" id="KAB5590447.1"/>
    </source>
</evidence>
<dbReference type="EMBL" id="SSOP01000169">
    <property type="protein sequence ID" value="KAB5590447.1"/>
    <property type="molecule type" value="Genomic_DNA"/>
</dbReference>
<protein>
    <recommendedName>
        <fullName evidence="4">Proteophosphoglycan ppg4</fullName>
    </recommendedName>
</protein>
<feature type="compositionally biased region" description="Basic and acidic residues" evidence="1">
    <location>
        <begin position="93"/>
        <end position="128"/>
    </location>
</feature>
<dbReference type="AlphaFoldDB" id="A0A5N5QGN4"/>
<evidence type="ECO:0008006" key="4">
    <source>
        <dbReference type="Google" id="ProtNLM"/>
    </source>
</evidence>
<organism evidence="2 3">
    <name type="scientific">Ceratobasidium theobromae</name>
    <dbReference type="NCBI Taxonomy" id="1582974"/>
    <lineage>
        <taxon>Eukaryota</taxon>
        <taxon>Fungi</taxon>
        <taxon>Dikarya</taxon>
        <taxon>Basidiomycota</taxon>
        <taxon>Agaricomycotina</taxon>
        <taxon>Agaricomycetes</taxon>
        <taxon>Cantharellales</taxon>
        <taxon>Ceratobasidiaceae</taxon>
        <taxon>Ceratobasidium</taxon>
    </lineage>
</organism>